<dbReference type="AlphaFoldDB" id="A0A919RM75"/>
<dbReference type="EMBL" id="BOOW01000044">
    <property type="protein sequence ID" value="GII96366.1"/>
    <property type="molecule type" value="Genomic_DNA"/>
</dbReference>
<keyword evidence="2" id="KW-1185">Reference proteome</keyword>
<sequence>MDGIPLPADLTDFDLDVTFVDSGLEVTGADSADCTADGCGGTDESAGVTC</sequence>
<proteinExistence type="predicted"/>
<reference evidence="1" key="1">
    <citation type="submission" date="2021-01" db="EMBL/GenBank/DDBJ databases">
        <title>Whole genome shotgun sequence of Sinosporangium siamense NBRC 109515.</title>
        <authorList>
            <person name="Komaki H."/>
            <person name="Tamura T."/>
        </authorList>
    </citation>
    <scope>NUCLEOTIDE SEQUENCE</scope>
    <source>
        <strain evidence="1">NBRC 109515</strain>
    </source>
</reference>
<organism evidence="1 2">
    <name type="scientific">Sinosporangium siamense</name>
    <dbReference type="NCBI Taxonomy" id="1367973"/>
    <lineage>
        <taxon>Bacteria</taxon>
        <taxon>Bacillati</taxon>
        <taxon>Actinomycetota</taxon>
        <taxon>Actinomycetes</taxon>
        <taxon>Streptosporangiales</taxon>
        <taxon>Streptosporangiaceae</taxon>
        <taxon>Sinosporangium</taxon>
    </lineage>
</organism>
<dbReference type="Proteomes" id="UP000606172">
    <property type="component" value="Unassembled WGS sequence"/>
</dbReference>
<protein>
    <recommendedName>
        <fullName evidence="3">FxLD family lantipeptide</fullName>
    </recommendedName>
</protein>
<evidence type="ECO:0008006" key="3">
    <source>
        <dbReference type="Google" id="ProtNLM"/>
    </source>
</evidence>
<gene>
    <name evidence="1" type="ORF">Ssi02_65970</name>
</gene>
<comment type="caution">
    <text evidence="1">The sequence shown here is derived from an EMBL/GenBank/DDBJ whole genome shotgun (WGS) entry which is preliminary data.</text>
</comment>
<dbReference type="RefSeq" id="WP_204031377.1">
    <property type="nucleotide sequence ID" value="NZ_BOOW01000044.1"/>
</dbReference>
<evidence type="ECO:0000313" key="1">
    <source>
        <dbReference type="EMBL" id="GII96366.1"/>
    </source>
</evidence>
<accession>A0A919RM75</accession>
<evidence type="ECO:0000313" key="2">
    <source>
        <dbReference type="Proteomes" id="UP000606172"/>
    </source>
</evidence>
<name>A0A919RM75_9ACTN</name>